<feature type="domain" description="BTB" evidence="2">
    <location>
        <begin position="14"/>
        <end position="87"/>
    </location>
</feature>
<evidence type="ECO:0000313" key="3">
    <source>
        <dbReference type="EMBL" id="KAK5172803.1"/>
    </source>
</evidence>
<dbReference type="EMBL" id="JAVRRT010000004">
    <property type="protein sequence ID" value="KAK5172803.1"/>
    <property type="molecule type" value="Genomic_DNA"/>
</dbReference>
<dbReference type="InterPro" id="IPR000210">
    <property type="entry name" value="BTB/POZ_dom"/>
</dbReference>
<dbReference type="Gene3D" id="3.30.710.10">
    <property type="entry name" value="Potassium Channel Kv1.1, Chain A"/>
    <property type="match status" value="1"/>
</dbReference>
<proteinExistence type="predicted"/>
<accession>A0AAV9PKF3</accession>
<dbReference type="RefSeq" id="XP_064661521.1">
    <property type="nucleotide sequence ID" value="XM_064800182.1"/>
</dbReference>
<keyword evidence="4" id="KW-1185">Reference proteome</keyword>
<gene>
    <name evidence="3" type="ORF">LTR77_002923</name>
</gene>
<protein>
    <recommendedName>
        <fullName evidence="2">BTB domain-containing protein</fullName>
    </recommendedName>
</protein>
<dbReference type="GeneID" id="89924270"/>
<dbReference type="PANTHER" id="PTHR47843">
    <property type="entry name" value="BTB DOMAIN-CONTAINING PROTEIN-RELATED"/>
    <property type="match status" value="1"/>
</dbReference>
<comment type="caution">
    <text evidence="3">The sequence shown here is derived from an EMBL/GenBank/DDBJ whole genome shotgun (WGS) entry which is preliminary data.</text>
</comment>
<name>A0AAV9PKF3_9PEZI</name>
<evidence type="ECO:0000256" key="1">
    <source>
        <dbReference type="SAM" id="MobiDB-lite"/>
    </source>
</evidence>
<dbReference type="Proteomes" id="UP001337655">
    <property type="component" value="Unassembled WGS sequence"/>
</dbReference>
<sequence length="242" mass="27307">MEQVGQPAPFLELSDDIVTLSISPDDKRVIVHRAAIIKASPVLANKLRPYGLFDNGPKTMIHVEEQDMPSFQLLLHFAYTGQLPKTSTRIDIDTFNHSQYPAYVPLAKAYFLGDKYQNEAFKNAVLDTFVVMSLVPDNGGLCYQPGPHAINVIYHGTNEGSLLRKLVVDMYIAESEAEHMFGVDWPPQFPVELAAKLMGERKSRRFRDTESQEPEGLRGCDYHKHAGGERCDGRRAREREES</sequence>
<dbReference type="CDD" id="cd18186">
    <property type="entry name" value="BTB_POZ_ZBTB_KLHL-like"/>
    <property type="match status" value="1"/>
</dbReference>
<evidence type="ECO:0000313" key="4">
    <source>
        <dbReference type="Proteomes" id="UP001337655"/>
    </source>
</evidence>
<dbReference type="AlphaFoldDB" id="A0AAV9PKF3"/>
<feature type="region of interest" description="Disordered" evidence="1">
    <location>
        <begin position="202"/>
        <end position="242"/>
    </location>
</feature>
<dbReference type="PANTHER" id="PTHR47843:SF2">
    <property type="entry name" value="BTB DOMAIN-CONTAINING PROTEIN"/>
    <property type="match status" value="1"/>
</dbReference>
<dbReference type="InterPro" id="IPR011333">
    <property type="entry name" value="SKP1/BTB/POZ_sf"/>
</dbReference>
<reference evidence="3 4" key="1">
    <citation type="submission" date="2023-08" db="EMBL/GenBank/DDBJ databases">
        <title>Black Yeasts Isolated from many extreme environments.</title>
        <authorList>
            <person name="Coleine C."/>
            <person name="Stajich J.E."/>
            <person name="Selbmann L."/>
        </authorList>
    </citation>
    <scope>NUCLEOTIDE SEQUENCE [LARGE SCALE GENOMIC DNA]</scope>
    <source>
        <strain evidence="3 4">CCFEE 5935</strain>
    </source>
</reference>
<organism evidence="3 4">
    <name type="scientific">Saxophila tyrrhenica</name>
    <dbReference type="NCBI Taxonomy" id="1690608"/>
    <lineage>
        <taxon>Eukaryota</taxon>
        <taxon>Fungi</taxon>
        <taxon>Dikarya</taxon>
        <taxon>Ascomycota</taxon>
        <taxon>Pezizomycotina</taxon>
        <taxon>Dothideomycetes</taxon>
        <taxon>Dothideomycetidae</taxon>
        <taxon>Mycosphaerellales</taxon>
        <taxon>Extremaceae</taxon>
        <taxon>Saxophila</taxon>
    </lineage>
</organism>
<dbReference type="PROSITE" id="PS50097">
    <property type="entry name" value="BTB"/>
    <property type="match status" value="1"/>
</dbReference>
<evidence type="ECO:0000259" key="2">
    <source>
        <dbReference type="PROSITE" id="PS50097"/>
    </source>
</evidence>
<dbReference type="Pfam" id="PF00651">
    <property type="entry name" value="BTB"/>
    <property type="match status" value="1"/>
</dbReference>
<dbReference type="SUPFAM" id="SSF54695">
    <property type="entry name" value="POZ domain"/>
    <property type="match status" value="1"/>
</dbReference>